<evidence type="ECO:0000313" key="3">
    <source>
        <dbReference type="Proteomes" id="UP000696485"/>
    </source>
</evidence>
<accession>A0A9P5SJ85</accession>
<feature type="compositionally biased region" description="Acidic residues" evidence="1">
    <location>
        <begin position="510"/>
        <end position="523"/>
    </location>
</feature>
<protein>
    <submittedName>
        <fullName evidence="2">Uncharacterized protein</fullName>
    </submittedName>
</protein>
<feature type="compositionally biased region" description="Low complexity" evidence="1">
    <location>
        <begin position="336"/>
        <end position="365"/>
    </location>
</feature>
<comment type="caution">
    <text evidence="2">The sequence shown here is derived from an EMBL/GenBank/DDBJ whole genome shotgun (WGS) entry which is preliminary data.</text>
</comment>
<dbReference type="EMBL" id="JAAAUY010000342">
    <property type="protein sequence ID" value="KAF9331187.1"/>
    <property type="molecule type" value="Genomic_DNA"/>
</dbReference>
<feature type="compositionally biased region" description="Acidic residues" evidence="1">
    <location>
        <begin position="787"/>
        <end position="801"/>
    </location>
</feature>
<feature type="compositionally biased region" description="Acidic residues" evidence="1">
    <location>
        <begin position="405"/>
        <end position="427"/>
    </location>
</feature>
<reference evidence="2" key="1">
    <citation type="journal article" date="2020" name="Fungal Divers.">
        <title>Resolving the Mortierellaceae phylogeny through synthesis of multi-gene phylogenetics and phylogenomics.</title>
        <authorList>
            <person name="Vandepol N."/>
            <person name="Liber J."/>
            <person name="Desiro A."/>
            <person name="Na H."/>
            <person name="Kennedy M."/>
            <person name="Barry K."/>
            <person name="Grigoriev I.V."/>
            <person name="Miller A.N."/>
            <person name="O'Donnell K."/>
            <person name="Stajich J.E."/>
            <person name="Bonito G."/>
        </authorList>
    </citation>
    <scope>NUCLEOTIDE SEQUENCE</scope>
    <source>
        <strain evidence="2">NVP1</strain>
    </source>
</reference>
<feature type="region of interest" description="Disordered" evidence="1">
    <location>
        <begin position="771"/>
        <end position="813"/>
    </location>
</feature>
<dbReference type="PANTHER" id="PTHR35711:SF1">
    <property type="entry name" value="ECTODERMAL, ISOFORM F"/>
    <property type="match status" value="1"/>
</dbReference>
<sequence>MASPTGLVPSTNSGGNMAVTAPEKLLAACPCLNVKLHLAELSESSISGTETKLGLAGVSVEQKILCSMSIAGDQATVHCSNCNHIVYTFQTLSLVQLEPTSLAFLNSSILFSPSSGFVVPSESIVTGDGIAALLKDTHYSKSFRLVLTPSSSSPTEASCSTISTNINSTSQHLYQSHLERVRTLLDKELEANISAQQQQTEARIEAYKSQQQIALQESIASTRREKERLWAKIQDRVSTPPSPSVGEGHVNSSGLQPDSPLENGTHPFDGPSTLPIRLTSVSRDGLHGSLVDRRKSAVAEMAMSHQFREFDQRMASNSMRRQSLVPGSTPLPPAGLAPAPERSALSTSNASAASEASHDSSTSPAPKSKKRVTIVDTVSIVEPVSHDEEEEPNIIGERSTFYSGNDDEDDDGEDGGVVFDLDEELGFDGEGQQDGFDEDSDDDFTNDDNKDLNGGEGSSTNGSASISISISRASLPKSGMVVGSLRANYLRRQRGLELHKKSLTDGPLGDGEDDDEDDNDLEDGGQPVTYFGTSLPIQIQARPPAIPPPPARTSAIASSLAMPPGSSPAAAMMQRRLSRAYGNDNTPEPQTGRLTNHRGSVSNLASSLADVSLNIPGTAPGTVIIDPLMLLEEEHDADDREDRLRKHRQQFSSINHRRDLEQRQHELDSPTTIATTSTTVTTLSSSSSFSQSLARSAQADFEPPHVFSARTYVGSTPWEMPTRITVKSGGYQREGTHLDKQIALEMAQEQEKERKELAGLYSAVVDASVTHQHHQQQLPRHIVDKIEEGEEEIDEEDEEDEEAKKPRTTLSSG</sequence>
<feature type="region of interest" description="Disordered" evidence="1">
    <location>
        <begin position="237"/>
        <end position="276"/>
    </location>
</feature>
<dbReference type="Proteomes" id="UP000696485">
    <property type="component" value="Unassembled WGS sequence"/>
</dbReference>
<feature type="region of interest" description="Disordered" evidence="1">
    <location>
        <begin position="497"/>
        <end position="531"/>
    </location>
</feature>
<feature type="region of interest" description="Disordered" evidence="1">
    <location>
        <begin position="317"/>
        <end position="464"/>
    </location>
</feature>
<proteinExistence type="predicted"/>
<organism evidence="2 3">
    <name type="scientific">Podila minutissima</name>
    <dbReference type="NCBI Taxonomy" id="64525"/>
    <lineage>
        <taxon>Eukaryota</taxon>
        <taxon>Fungi</taxon>
        <taxon>Fungi incertae sedis</taxon>
        <taxon>Mucoromycota</taxon>
        <taxon>Mortierellomycotina</taxon>
        <taxon>Mortierellomycetes</taxon>
        <taxon>Mortierellales</taxon>
        <taxon>Mortierellaceae</taxon>
        <taxon>Podila</taxon>
    </lineage>
</organism>
<feature type="compositionally biased region" description="Acidic residues" evidence="1">
    <location>
        <begin position="435"/>
        <end position="446"/>
    </location>
</feature>
<dbReference type="AlphaFoldDB" id="A0A9P5SJ85"/>
<evidence type="ECO:0000313" key="2">
    <source>
        <dbReference type="EMBL" id="KAF9331187.1"/>
    </source>
</evidence>
<name>A0A9P5SJ85_9FUNG</name>
<evidence type="ECO:0000256" key="1">
    <source>
        <dbReference type="SAM" id="MobiDB-lite"/>
    </source>
</evidence>
<gene>
    <name evidence="2" type="ORF">BG006_005958</name>
</gene>
<keyword evidence="3" id="KW-1185">Reference proteome</keyword>
<dbReference type="PANTHER" id="PTHR35711">
    <property type="entry name" value="EXPRESSED PROTEIN"/>
    <property type="match status" value="1"/>
</dbReference>
<feature type="region of interest" description="Disordered" evidence="1">
    <location>
        <begin position="640"/>
        <end position="673"/>
    </location>
</feature>
<feature type="compositionally biased region" description="Basic and acidic residues" evidence="1">
    <location>
        <begin position="656"/>
        <end position="668"/>
    </location>
</feature>